<dbReference type="Gene3D" id="3.40.80.10">
    <property type="entry name" value="Peptidoglycan recognition protein-like"/>
    <property type="match status" value="1"/>
</dbReference>
<evidence type="ECO:0000256" key="3">
    <source>
        <dbReference type="ARBA" id="ARBA00022801"/>
    </source>
</evidence>
<dbReference type="PANTHER" id="PTHR30417">
    <property type="entry name" value="N-ACETYLMURAMOYL-L-ALANINE AMIDASE AMID"/>
    <property type="match status" value="1"/>
</dbReference>
<dbReference type="SUPFAM" id="SSF55846">
    <property type="entry name" value="N-acetylmuramoyl-L-alanine amidase-like"/>
    <property type="match status" value="1"/>
</dbReference>
<sequence>MSAPLFEDWPIPYHARLGTRPAEAVDLVVIHCTELPDIATAREFGERIRYPDSGTGACGHDYVDRDGRRWRFVEPTRIAHHVAGLNDRSIGIELVNLGRYPHWADSRHQRFEEPYPAAQIQALIGLLDELKRTLPNLRRIAGHEDLDRRLEPASDDPAVLLPRRRDPGPLFPWDTVLAACGLPRWYGD</sequence>
<dbReference type="InterPro" id="IPR051206">
    <property type="entry name" value="NAMLAA_amidase_2"/>
</dbReference>
<organism evidence="6 7">
    <name type="scientific">Rhodanobacter denitrificans</name>
    <dbReference type="NCBI Taxonomy" id="666685"/>
    <lineage>
        <taxon>Bacteria</taxon>
        <taxon>Pseudomonadati</taxon>
        <taxon>Pseudomonadota</taxon>
        <taxon>Gammaproteobacteria</taxon>
        <taxon>Lysobacterales</taxon>
        <taxon>Rhodanobacteraceae</taxon>
        <taxon>Rhodanobacter</taxon>
    </lineage>
</organism>
<feature type="domain" description="N-acetylmuramoyl-L-alanine amidase" evidence="5">
    <location>
        <begin position="14"/>
        <end position="158"/>
    </location>
</feature>
<evidence type="ECO:0000256" key="1">
    <source>
        <dbReference type="ARBA" id="ARBA00001561"/>
    </source>
</evidence>
<accession>A0A2W5K4K4</accession>
<comment type="catalytic activity">
    <reaction evidence="1">
        <text>Hydrolyzes the link between N-acetylmuramoyl residues and L-amino acid residues in certain cell-wall glycopeptides.</text>
        <dbReference type="EC" id="3.5.1.28"/>
    </reaction>
</comment>
<dbReference type="EMBL" id="QFPO01000018">
    <property type="protein sequence ID" value="PZQ10849.1"/>
    <property type="molecule type" value="Genomic_DNA"/>
</dbReference>
<dbReference type="CDD" id="cd06583">
    <property type="entry name" value="PGRP"/>
    <property type="match status" value="1"/>
</dbReference>
<comment type="caution">
    <text evidence="6">The sequence shown here is derived from an EMBL/GenBank/DDBJ whole genome shotgun (WGS) entry which is preliminary data.</text>
</comment>
<reference evidence="6 7" key="1">
    <citation type="submission" date="2017-08" db="EMBL/GenBank/DDBJ databases">
        <title>Infants hospitalized years apart are colonized by the same room-sourced microbial strains.</title>
        <authorList>
            <person name="Brooks B."/>
            <person name="Olm M.R."/>
            <person name="Firek B.A."/>
            <person name="Baker R."/>
            <person name="Thomas B.C."/>
            <person name="Morowitz M.J."/>
            <person name="Banfield J.F."/>
        </authorList>
    </citation>
    <scope>NUCLEOTIDE SEQUENCE [LARGE SCALE GENOMIC DNA]</scope>
    <source>
        <strain evidence="6">S2_005_003_R2_42</strain>
    </source>
</reference>
<dbReference type="GO" id="GO:0019867">
    <property type="term" value="C:outer membrane"/>
    <property type="evidence" value="ECO:0007669"/>
    <property type="project" value="TreeGrafter"/>
</dbReference>
<dbReference type="PANTHER" id="PTHR30417:SF1">
    <property type="entry name" value="N-ACETYLMURAMOYL-L-ALANINE AMIDASE AMID"/>
    <property type="match status" value="1"/>
</dbReference>
<evidence type="ECO:0000256" key="2">
    <source>
        <dbReference type="ARBA" id="ARBA00011901"/>
    </source>
</evidence>
<dbReference type="GO" id="GO:0008745">
    <property type="term" value="F:N-acetylmuramoyl-L-alanine amidase activity"/>
    <property type="evidence" value="ECO:0007669"/>
    <property type="project" value="UniProtKB-EC"/>
</dbReference>
<dbReference type="Proteomes" id="UP000249046">
    <property type="component" value="Unassembled WGS sequence"/>
</dbReference>
<dbReference type="EC" id="3.5.1.28" evidence="2"/>
<proteinExistence type="predicted"/>
<dbReference type="SMART" id="SM00644">
    <property type="entry name" value="Ami_2"/>
    <property type="match status" value="1"/>
</dbReference>
<evidence type="ECO:0000313" key="6">
    <source>
        <dbReference type="EMBL" id="PZQ10849.1"/>
    </source>
</evidence>
<evidence type="ECO:0000313" key="7">
    <source>
        <dbReference type="Proteomes" id="UP000249046"/>
    </source>
</evidence>
<dbReference type="GO" id="GO:0009254">
    <property type="term" value="P:peptidoglycan turnover"/>
    <property type="evidence" value="ECO:0007669"/>
    <property type="project" value="TreeGrafter"/>
</dbReference>
<dbReference type="InterPro" id="IPR036505">
    <property type="entry name" value="Amidase/PGRP_sf"/>
</dbReference>
<dbReference type="InterPro" id="IPR002502">
    <property type="entry name" value="Amidase_domain"/>
</dbReference>
<keyword evidence="4" id="KW-0961">Cell wall biogenesis/degradation</keyword>
<keyword evidence="3" id="KW-0378">Hydrolase</keyword>
<dbReference type="GO" id="GO:0071555">
    <property type="term" value="P:cell wall organization"/>
    <property type="evidence" value="ECO:0007669"/>
    <property type="project" value="UniProtKB-KW"/>
</dbReference>
<protein>
    <recommendedName>
        <fullName evidence="2">N-acetylmuramoyl-L-alanine amidase</fullName>
        <ecNumber evidence="2">3.5.1.28</ecNumber>
    </recommendedName>
</protein>
<dbReference type="GO" id="GO:0009253">
    <property type="term" value="P:peptidoglycan catabolic process"/>
    <property type="evidence" value="ECO:0007669"/>
    <property type="project" value="InterPro"/>
</dbReference>
<evidence type="ECO:0000256" key="4">
    <source>
        <dbReference type="ARBA" id="ARBA00023316"/>
    </source>
</evidence>
<name>A0A2W5K4K4_9GAMM</name>
<dbReference type="AlphaFoldDB" id="A0A2W5K4K4"/>
<evidence type="ECO:0000259" key="5">
    <source>
        <dbReference type="SMART" id="SM00644"/>
    </source>
</evidence>
<gene>
    <name evidence="6" type="ORF">DI564_15275</name>
</gene>
<dbReference type="Pfam" id="PF01510">
    <property type="entry name" value="Amidase_2"/>
    <property type="match status" value="1"/>
</dbReference>